<name>A0A3D9T0E0_9ACTN</name>
<dbReference type="PANTHER" id="PTHR43806:SF11">
    <property type="entry name" value="CEREVISIN-RELATED"/>
    <property type="match status" value="1"/>
</dbReference>
<dbReference type="GO" id="GO:0004252">
    <property type="term" value="F:serine-type endopeptidase activity"/>
    <property type="evidence" value="ECO:0007669"/>
    <property type="project" value="UniProtKB-UniRule"/>
</dbReference>
<feature type="compositionally biased region" description="Pro residues" evidence="6">
    <location>
        <begin position="415"/>
        <end position="432"/>
    </location>
</feature>
<dbReference type="PROSITE" id="PS51892">
    <property type="entry name" value="SUBTILASE"/>
    <property type="match status" value="1"/>
</dbReference>
<feature type="domain" description="Peptidase S8/S53" evidence="9">
    <location>
        <begin position="55"/>
        <end position="323"/>
    </location>
</feature>
<gene>
    <name evidence="10" type="ORF">DFJ69_4230</name>
</gene>
<feature type="active site" description="Charge relay system" evidence="5">
    <location>
        <position position="64"/>
    </location>
</feature>
<evidence type="ECO:0000256" key="6">
    <source>
        <dbReference type="SAM" id="MobiDB-lite"/>
    </source>
</evidence>
<sequence>MRAVMARMGAALAAVTLAFAPSLTPAPAWGDVVRDRQRPILDRLDVPEAWKITRGRGVTVAVVDSGVDPRQADLRGSVTVGPNMLADVDRAGPPTRAHGTGMASLIAGHGHGPGGRSGVIGIAPQSRILALRVIAEPRDPGFAAYRRSEETKGAVAKGIRHAVDHGADVINLSLGSNRESDGERQAIAYAISKGVVVVSAVGNDGDERGRTDGEGFSPYSYPASYPGVIAVAASTPGHKRAPFSNRNYSVLLSAPGVGIPSAGPGGQYFLTEGTSDASALVSGIAALIRSRHPDMRPTLVRQALLASTRFGPTGRYDPSVGFGEVNAAAALRSAAGLAATPGGTDALSSRDRFGTTDLGPVKVIDRPFWTEPMAYAVIGLTVLGAGLAVLLTVVLFRRSRQGLFDGPLPVAGPVPAGPPPPLFFDPSAPPRPRLTAPTFERPDDSWPGAPTPPGHPAPVAAAAGPWPPAAPAMASAGEPPNGRPGPSAPRPPGAPPPSWHQPPRTPPGSPQERPHASQGSWPEAPDARPEFEAPDIPPGPQVSPPEGPPRSEGPETSPEGRRPSFEPPS</sequence>
<feature type="transmembrane region" description="Helical" evidence="7">
    <location>
        <begin position="373"/>
        <end position="396"/>
    </location>
</feature>
<keyword evidence="11" id="KW-1185">Reference proteome</keyword>
<feature type="active site" description="Charge relay system" evidence="5">
    <location>
        <position position="275"/>
    </location>
</feature>
<keyword evidence="3 5" id="KW-0378">Hydrolase</keyword>
<dbReference type="AlphaFoldDB" id="A0A3D9T0E0"/>
<evidence type="ECO:0000256" key="1">
    <source>
        <dbReference type="ARBA" id="ARBA00011073"/>
    </source>
</evidence>
<dbReference type="InterPro" id="IPR015500">
    <property type="entry name" value="Peptidase_S8_subtilisin-rel"/>
</dbReference>
<reference evidence="10 11" key="1">
    <citation type="submission" date="2018-08" db="EMBL/GenBank/DDBJ databases">
        <title>Sequencing the genomes of 1000 actinobacteria strains.</title>
        <authorList>
            <person name="Klenk H.-P."/>
        </authorList>
    </citation>
    <scope>NUCLEOTIDE SEQUENCE [LARGE SCALE GENOMIC DNA]</scope>
    <source>
        <strain evidence="10 11">DSM 43927</strain>
    </source>
</reference>
<feature type="active site" description="Charge relay system" evidence="5">
    <location>
        <position position="98"/>
    </location>
</feature>
<keyword evidence="4 5" id="KW-0720">Serine protease</keyword>
<keyword evidence="2 5" id="KW-0645">Protease</keyword>
<dbReference type="SUPFAM" id="SSF52743">
    <property type="entry name" value="Subtilisin-like"/>
    <property type="match status" value="1"/>
</dbReference>
<evidence type="ECO:0000313" key="11">
    <source>
        <dbReference type="Proteomes" id="UP000256661"/>
    </source>
</evidence>
<comment type="caution">
    <text evidence="10">The sequence shown here is derived from an EMBL/GenBank/DDBJ whole genome shotgun (WGS) entry which is preliminary data.</text>
</comment>
<dbReference type="InterPro" id="IPR050131">
    <property type="entry name" value="Peptidase_S8_subtilisin-like"/>
</dbReference>
<evidence type="ECO:0000256" key="8">
    <source>
        <dbReference type="SAM" id="SignalP"/>
    </source>
</evidence>
<keyword evidence="7" id="KW-0812">Transmembrane</keyword>
<feature type="chain" id="PRO_5038491947" evidence="8">
    <location>
        <begin position="31"/>
        <end position="569"/>
    </location>
</feature>
<dbReference type="PANTHER" id="PTHR43806">
    <property type="entry name" value="PEPTIDASE S8"/>
    <property type="match status" value="1"/>
</dbReference>
<evidence type="ECO:0000256" key="7">
    <source>
        <dbReference type="SAM" id="Phobius"/>
    </source>
</evidence>
<protein>
    <submittedName>
        <fullName evidence="10">Type VII secretion-associated serine protease mycosin</fullName>
    </submittedName>
</protein>
<dbReference type="RefSeq" id="WP_245974491.1">
    <property type="nucleotide sequence ID" value="NZ_QTTT01000001.1"/>
</dbReference>
<feature type="compositionally biased region" description="Basic and acidic residues" evidence="6">
    <location>
        <begin position="558"/>
        <end position="569"/>
    </location>
</feature>
<evidence type="ECO:0000313" key="10">
    <source>
        <dbReference type="EMBL" id="REE98735.1"/>
    </source>
</evidence>
<dbReference type="EMBL" id="QTTT01000001">
    <property type="protein sequence ID" value="REE98735.1"/>
    <property type="molecule type" value="Genomic_DNA"/>
</dbReference>
<keyword evidence="7" id="KW-0472">Membrane</keyword>
<keyword evidence="8" id="KW-0732">Signal</keyword>
<feature type="region of interest" description="Disordered" evidence="6">
    <location>
        <begin position="415"/>
        <end position="569"/>
    </location>
</feature>
<proteinExistence type="inferred from homology"/>
<feature type="compositionally biased region" description="Pro residues" evidence="6">
    <location>
        <begin position="535"/>
        <end position="548"/>
    </location>
</feature>
<dbReference type="PRINTS" id="PR00723">
    <property type="entry name" value="SUBTILISIN"/>
</dbReference>
<feature type="compositionally biased region" description="Pro residues" evidence="6">
    <location>
        <begin position="481"/>
        <end position="509"/>
    </location>
</feature>
<keyword evidence="7" id="KW-1133">Transmembrane helix</keyword>
<evidence type="ECO:0000256" key="4">
    <source>
        <dbReference type="ARBA" id="ARBA00022825"/>
    </source>
</evidence>
<organism evidence="10 11">
    <name type="scientific">Thermomonospora umbrina</name>
    <dbReference type="NCBI Taxonomy" id="111806"/>
    <lineage>
        <taxon>Bacteria</taxon>
        <taxon>Bacillati</taxon>
        <taxon>Actinomycetota</taxon>
        <taxon>Actinomycetes</taxon>
        <taxon>Streptosporangiales</taxon>
        <taxon>Thermomonosporaceae</taxon>
        <taxon>Thermomonospora</taxon>
    </lineage>
</organism>
<feature type="signal peptide" evidence="8">
    <location>
        <begin position="1"/>
        <end position="30"/>
    </location>
</feature>
<evidence type="ECO:0000259" key="9">
    <source>
        <dbReference type="Pfam" id="PF00082"/>
    </source>
</evidence>
<dbReference type="GO" id="GO:0006508">
    <property type="term" value="P:proteolysis"/>
    <property type="evidence" value="ECO:0007669"/>
    <property type="project" value="UniProtKB-KW"/>
</dbReference>
<evidence type="ECO:0000256" key="5">
    <source>
        <dbReference type="PROSITE-ProRule" id="PRU01240"/>
    </source>
</evidence>
<dbReference type="InterPro" id="IPR000209">
    <property type="entry name" value="Peptidase_S8/S53_dom"/>
</dbReference>
<dbReference type="Pfam" id="PF00082">
    <property type="entry name" value="Peptidase_S8"/>
    <property type="match status" value="1"/>
</dbReference>
<comment type="similarity">
    <text evidence="1 5">Belongs to the peptidase S8 family.</text>
</comment>
<dbReference type="Proteomes" id="UP000256661">
    <property type="component" value="Unassembled WGS sequence"/>
</dbReference>
<feature type="compositionally biased region" description="Low complexity" evidence="6">
    <location>
        <begin position="471"/>
        <end position="480"/>
    </location>
</feature>
<evidence type="ECO:0000256" key="2">
    <source>
        <dbReference type="ARBA" id="ARBA00022670"/>
    </source>
</evidence>
<dbReference type="Gene3D" id="3.40.50.200">
    <property type="entry name" value="Peptidase S8/S53 domain"/>
    <property type="match status" value="1"/>
</dbReference>
<accession>A0A3D9T0E0</accession>
<evidence type="ECO:0000256" key="3">
    <source>
        <dbReference type="ARBA" id="ARBA00022801"/>
    </source>
</evidence>
<dbReference type="InterPro" id="IPR036852">
    <property type="entry name" value="Peptidase_S8/S53_dom_sf"/>
</dbReference>